<keyword evidence="2" id="KW-0472">Membrane</keyword>
<proteinExistence type="predicted"/>
<keyword evidence="2" id="KW-1133">Transmembrane helix</keyword>
<protein>
    <submittedName>
        <fullName evidence="4">Nitrate/nitrite sensor protein NarQ</fullName>
    </submittedName>
</protein>
<dbReference type="EMBL" id="MLJW01000162">
    <property type="protein sequence ID" value="OIQ95646.1"/>
    <property type="molecule type" value="Genomic_DNA"/>
</dbReference>
<dbReference type="GO" id="GO:0016791">
    <property type="term" value="F:phosphatase activity"/>
    <property type="evidence" value="ECO:0007669"/>
    <property type="project" value="TreeGrafter"/>
</dbReference>
<dbReference type="AlphaFoldDB" id="A0A1J5RHT0"/>
<gene>
    <name evidence="4" type="ORF">GALL_223220</name>
</gene>
<sequence length="666" mass="73883">MNFRGLRTRFVLFVLVAYLVGGAAAFFALIAAARSVTADLTQRYATKQALYEKTKVLAAIRRDLALSLKLADSPLIRDWIENEDDPALRKLAFAELESYRRLFQDKSYFLIVDKSLHYYYDDAKGEYASNPLRYTLNQKTPGDAWYFKIRKSPETLELKADYDHALNVTKVWFNVAILDNQGRKIGLGGSGVDISKFLKPIVESREPGVQTLLFDRAGVIQAARDQRIVEHNSNPNLRGKPITVFDTLTNPASRVKLRACIDQLSTSGEAFATTVISEHGRRYYAALAYLPEIHWYNLVLVDEASVISSSVFLPVVGVAVLTLLGIILAIGFYLNRSVIRPLGDLSRSAEQVAGGDYSVQLESSRADEIGVVNRSFSTMARTVKDHTENLERKVAERTEQLRESMRAVEEANGLIMDSLRYAKMIQDAVLPKAAEVARLVPNHAVIYRPRDLVGGDFWFYHEEGDSCLIGVADCTGHGVPGALMTMTANSVFSQLVSLHGIADPAKLLGELDRQLRKVLHQGDAGRTEVDNGLEAALCSIRRGAPTLTFASSRISLFRSRGGDVEEIRGDRQGLGYAKNDPDYVYHNRIVPIGTGSTFHLTTDGWLDQAGGPKGLCFGLGRFVSLLKETSGLPLDEQRRRLEAALAAYQGEQSQRDDITLLTFRLQ</sequence>
<feature type="domain" description="HAMP" evidence="3">
    <location>
        <begin position="336"/>
        <end position="388"/>
    </location>
</feature>
<dbReference type="PROSITE" id="PS50885">
    <property type="entry name" value="HAMP"/>
    <property type="match status" value="1"/>
</dbReference>
<dbReference type="Pfam" id="PF00672">
    <property type="entry name" value="HAMP"/>
    <property type="match status" value="1"/>
</dbReference>
<name>A0A1J5RHT0_9ZZZZ</name>
<dbReference type="CDD" id="cd06225">
    <property type="entry name" value="HAMP"/>
    <property type="match status" value="1"/>
</dbReference>
<accession>A0A1J5RHT0</accession>
<keyword evidence="1" id="KW-0378">Hydrolase</keyword>
<dbReference type="InterPro" id="IPR001932">
    <property type="entry name" value="PPM-type_phosphatase-like_dom"/>
</dbReference>
<dbReference type="GO" id="GO:0016020">
    <property type="term" value="C:membrane"/>
    <property type="evidence" value="ECO:0007669"/>
    <property type="project" value="InterPro"/>
</dbReference>
<feature type="transmembrane region" description="Helical" evidence="2">
    <location>
        <begin position="311"/>
        <end position="334"/>
    </location>
</feature>
<reference evidence="4" key="1">
    <citation type="submission" date="2016-10" db="EMBL/GenBank/DDBJ databases">
        <title>Sequence of Gallionella enrichment culture.</title>
        <authorList>
            <person name="Poehlein A."/>
            <person name="Muehling M."/>
            <person name="Daniel R."/>
        </authorList>
    </citation>
    <scope>NUCLEOTIDE SEQUENCE</scope>
</reference>
<dbReference type="PANTHER" id="PTHR43156:SF9">
    <property type="entry name" value="HAMP DOMAIN-CONTAINING PROTEIN"/>
    <property type="match status" value="1"/>
</dbReference>
<evidence type="ECO:0000259" key="3">
    <source>
        <dbReference type="PROSITE" id="PS50885"/>
    </source>
</evidence>
<dbReference type="PANTHER" id="PTHR43156">
    <property type="entry name" value="STAGE II SPORULATION PROTEIN E-RELATED"/>
    <property type="match status" value="1"/>
</dbReference>
<dbReference type="Gene3D" id="6.10.340.10">
    <property type="match status" value="1"/>
</dbReference>
<evidence type="ECO:0000313" key="4">
    <source>
        <dbReference type="EMBL" id="OIQ95646.1"/>
    </source>
</evidence>
<evidence type="ECO:0000256" key="1">
    <source>
        <dbReference type="ARBA" id="ARBA00022801"/>
    </source>
</evidence>
<keyword evidence="2" id="KW-0812">Transmembrane</keyword>
<organism evidence="4">
    <name type="scientific">mine drainage metagenome</name>
    <dbReference type="NCBI Taxonomy" id="410659"/>
    <lineage>
        <taxon>unclassified sequences</taxon>
        <taxon>metagenomes</taxon>
        <taxon>ecological metagenomes</taxon>
    </lineage>
</organism>
<comment type="caution">
    <text evidence="4">The sequence shown here is derived from an EMBL/GenBank/DDBJ whole genome shotgun (WGS) entry which is preliminary data.</text>
</comment>
<dbReference type="InterPro" id="IPR036457">
    <property type="entry name" value="PPM-type-like_dom_sf"/>
</dbReference>
<dbReference type="Gene3D" id="3.60.40.10">
    <property type="entry name" value="PPM-type phosphatase domain"/>
    <property type="match status" value="1"/>
</dbReference>
<dbReference type="GO" id="GO:0007165">
    <property type="term" value="P:signal transduction"/>
    <property type="evidence" value="ECO:0007669"/>
    <property type="project" value="InterPro"/>
</dbReference>
<dbReference type="InterPro" id="IPR003660">
    <property type="entry name" value="HAMP_dom"/>
</dbReference>
<dbReference type="Pfam" id="PF07228">
    <property type="entry name" value="SpoIIE"/>
    <property type="match status" value="1"/>
</dbReference>
<evidence type="ECO:0000256" key="2">
    <source>
        <dbReference type="SAM" id="Phobius"/>
    </source>
</evidence>
<dbReference type="SMART" id="SM00331">
    <property type="entry name" value="PP2C_SIG"/>
    <property type="match status" value="1"/>
</dbReference>
<dbReference type="SUPFAM" id="SSF158472">
    <property type="entry name" value="HAMP domain-like"/>
    <property type="match status" value="1"/>
</dbReference>
<dbReference type="InterPro" id="IPR052016">
    <property type="entry name" value="Bact_Sigma-Reg"/>
</dbReference>
<dbReference type="SMART" id="SM00304">
    <property type="entry name" value="HAMP"/>
    <property type="match status" value="1"/>
</dbReference>